<evidence type="ECO:0000256" key="2">
    <source>
        <dbReference type="SAM" id="MobiDB-lite"/>
    </source>
</evidence>
<evidence type="ECO:0008006" key="6">
    <source>
        <dbReference type="Google" id="ProtNLM"/>
    </source>
</evidence>
<dbReference type="SMART" id="SM00800">
    <property type="entry name" value="uDENN"/>
    <property type="match status" value="1"/>
</dbReference>
<dbReference type="Gene3D" id="3.30.450.200">
    <property type="match status" value="1"/>
</dbReference>
<dbReference type="PROSITE" id="PS50096">
    <property type="entry name" value="IQ"/>
    <property type="match status" value="2"/>
</dbReference>
<evidence type="ECO:0000259" key="3">
    <source>
        <dbReference type="PROSITE" id="PS50115"/>
    </source>
</evidence>
<dbReference type="PANTHER" id="PTHR12296:SF21">
    <property type="entry name" value="DENN DOMAIN-CONTAINING PROTEIN 3"/>
    <property type="match status" value="1"/>
</dbReference>
<accession>W4GEP0</accession>
<gene>
    <name evidence="5" type="ORF">H257_08352</name>
</gene>
<feature type="compositionally biased region" description="Polar residues" evidence="2">
    <location>
        <begin position="1246"/>
        <end position="1256"/>
    </location>
</feature>
<keyword evidence="1" id="KW-0863">Zinc-finger</keyword>
<reference evidence="5" key="1">
    <citation type="submission" date="2013-12" db="EMBL/GenBank/DDBJ databases">
        <title>The Genome Sequence of Aphanomyces astaci APO3.</title>
        <authorList>
            <consortium name="The Broad Institute Genomics Platform"/>
            <person name="Russ C."/>
            <person name="Tyler B."/>
            <person name="van West P."/>
            <person name="Dieguez-Uribeondo J."/>
            <person name="Young S.K."/>
            <person name="Zeng Q."/>
            <person name="Gargeya S."/>
            <person name="Fitzgerald M."/>
            <person name="Abouelleil A."/>
            <person name="Alvarado L."/>
            <person name="Chapman S.B."/>
            <person name="Gainer-Dewar J."/>
            <person name="Goldberg J."/>
            <person name="Griggs A."/>
            <person name="Gujja S."/>
            <person name="Hansen M."/>
            <person name="Howarth C."/>
            <person name="Imamovic A."/>
            <person name="Ireland A."/>
            <person name="Larimer J."/>
            <person name="McCowan C."/>
            <person name="Murphy C."/>
            <person name="Pearson M."/>
            <person name="Poon T.W."/>
            <person name="Priest M."/>
            <person name="Roberts A."/>
            <person name="Saif S."/>
            <person name="Shea T."/>
            <person name="Sykes S."/>
            <person name="Wortman J."/>
            <person name="Nusbaum C."/>
            <person name="Birren B."/>
        </authorList>
    </citation>
    <scope>NUCLEOTIDE SEQUENCE [LARGE SCALE GENOMIC DNA]</scope>
    <source>
        <strain evidence="5">APO3</strain>
    </source>
</reference>
<dbReference type="GO" id="GO:0008270">
    <property type="term" value="F:zinc ion binding"/>
    <property type="evidence" value="ECO:0007669"/>
    <property type="project" value="UniProtKB-KW"/>
</dbReference>
<dbReference type="InterPro" id="IPR043153">
    <property type="entry name" value="DENN_C"/>
</dbReference>
<evidence type="ECO:0000256" key="1">
    <source>
        <dbReference type="PROSITE-ProRule" id="PRU00288"/>
    </source>
</evidence>
<proteinExistence type="predicted"/>
<dbReference type="Gene3D" id="3.40.50.11500">
    <property type="match status" value="1"/>
</dbReference>
<dbReference type="OrthoDB" id="6019893at2759"/>
<dbReference type="Gene3D" id="1.20.5.190">
    <property type="match status" value="1"/>
</dbReference>
<dbReference type="PROSITE" id="PS50211">
    <property type="entry name" value="DENN"/>
    <property type="match status" value="1"/>
</dbReference>
<feature type="region of interest" description="Disordered" evidence="2">
    <location>
        <begin position="1144"/>
        <end position="1173"/>
    </location>
</feature>
<feature type="domain" description="UDENN" evidence="4">
    <location>
        <begin position="172"/>
        <end position="673"/>
    </location>
</feature>
<dbReference type="Pfam" id="PF03455">
    <property type="entry name" value="dDENN"/>
    <property type="match status" value="1"/>
</dbReference>
<dbReference type="Pfam" id="PF02141">
    <property type="entry name" value="DENN"/>
    <property type="match status" value="1"/>
</dbReference>
<dbReference type="GO" id="GO:0031410">
    <property type="term" value="C:cytoplasmic vesicle"/>
    <property type="evidence" value="ECO:0007669"/>
    <property type="project" value="TreeGrafter"/>
</dbReference>
<dbReference type="PRINTS" id="PR00405">
    <property type="entry name" value="REVINTRACTNG"/>
</dbReference>
<dbReference type="Gene3D" id="1.10.220.150">
    <property type="entry name" value="Arf GTPase activating protein"/>
    <property type="match status" value="1"/>
</dbReference>
<sequence>MSHVANKLRENADNQACADCSQPVTASVAWATTTFGAFVCIQCAGVHRNLGVKISRIKSVHMDTWSADEVALMKGNRAANAVLEKHVAPAVKAAVNQSDGFRAAYIQAKYATKTFASPDGAAFQLPPTAAAPLSSSQSSSSSSKRNNGMSSLDVAKRFVNYFVVVGRGSSLKQTVVTSTGPGDIQFQPTILDSYPETLADAPLPPHIAQFAFPERLTLSATFREPTFFSFVLTNVSGAKLYACALQFDELLTPFEVMALFVKDAMPTWAQALSSGSTKQASAVYSPKCIVVLSQYPFFSAFRTFLQQIYRLSLSEAPLPLERYVANFVSEIPVPPPGRVQVELTLPEHTMVVSRPPTNQLPHADVNFRPLFQMLDLNNVLAVFTCLLLEQKVALCSMHLSVLTPIAESLQALLFPLYWQGAYIPILPSSLLDIIDAPVPFLVGVHSTYLATSNRSSASDVFFVDLDHNRIIAPSNELGQEATLPKLPERETAKLRSKLQDVANVFDPFAPEIAKADWAFDHQEYRTPAVVDGTTGGRILHPTDADRKASLSLDRKATLSFQTLKMLVPSPSASVLTERSASISTGTGGSSSPNAFQTDAVRQAFLRFFVSMFKRYAAYLNPKALQHPSQALFDSAAFLRDNSDAASRPFLSTVLASQMFQRFCHDRSADADNVPADVRFFDASIYQKLNRSVTLGKKYDVSFLEDKAESIRETYVAPPPSTMGLPDNGMRYKYRGFPRLKRHLFGTIRKPRELFTANEQQRHVAPVLDVHQQIYNLSTCVVEPGTSWDATRKLVVSLQALYRMHRARKSYRKQQAAVTTIQSFVSSHLKRHAMQTKYRRFRWALVQLQSRVRSKAQQVAYAIARRAVMVLQVTIKGFVLSTRYQRLRRGVLRLQAWCRRKHQQQWYRRQMHRIVLVQTHVRGMLARLHSIKWRTSYINDLKAHMFTLWTQAAIPLVYRSKFWLMFDRFDFMSIGVHLDEIARLQAILGCTPLAAVAPLPSTAAKYGNSVQATNDMDIVLSRSARKRRQRILKSSHTSREIASVRLDEERLHLYDQLKYHTTDAIAQSLYRSMGISLASKKKKRKLIDMLWACLDTAHSSAEIVLSIGVSGAPQMSVGTMEAKLHSRICSDLAYTVNAAMASLQKTKSPTTTKSVEGHRRASSSSSTDRRRQDDNKQALMRAMVYQNHCLEIQVAESQRELVKCRQLLAAHQAPTSFTNEKEDDNGGDATGGMGLGKGALRRPSLISGPQASYQKLV</sequence>
<keyword evidence="1" id="KW-0862">Zinc</keyword>
<feature type="compositionally biased region" description="Gly residues" evidence="2">
    <location>
        <begin position="1227"/>
        <end position="1236"/>
    </location>
</feature>
<dbReference type="InterPro" id="IPR037516">
    <property type="entry name" value="Tripartite_DENN"/>
</dbReference>
<dbReference type="GO" id="GO:0032483">
    <property type="term" value="P:regulation of Rab protein signal transduction"/>
    <property type="evidence" value="ECO:0007669"/>
    <property type="project" value="TreeGrafter"/>
</dbReference>
<dbReference type="InterPro" id="IPR001164">
    <property type="entry name" value="ArfGAP_dom"/>
</dbReference>
<evidence type="ECO:0000259" key="4">
    <source>
        <dbReference type="PROSITE" id="PS50211"/>
    </source>
</evidence>
<dbReference type="Pfam" id="PF03456">
    <property type="entry name" value="uDENN"/>
    <property type="match status" value="1"/>
</dbReference>
<organism evidence="5">
    <name type="scientific">Aphanomyces astaci</name>
    <name type="common">Crayfish plague agent</name>
    <dbReference type="NCBI Taxonomy" id="112090"/>
    <lineage>
        <taxon>Eukaryota</taxon>
        <taxon>Sar</taxon>
        <taxon>Stramenopiles</taxon>
        <taxon>Oomycota</taxon>
        <taxon>Saprolegniomycetes</taxon>
        <taxon>Saprolegniales</taxon>
        <taxon>Verrucalvaceae</taxon>
        <taxon>Aphanomyces</taxon>
    </lineage>
</organism>
<dbReference type="InterPro" id="IPR038508">
    <property type="entry name" value="ArfGAP_dom_sf"/>
</dbReference>
<dbReference type="SUPFAM" id="SSF57863">
    <property type="entry name" value="ArfGap/RecO-like zinc finger"/>
    <property type="match status" value="1"/>
</dbReference>
<dbReference type="GeneID" id="20810348"/>
<feature type="region of interest" description="Disordered" evidence="2">
    <location>
        <begin position="1214"/>
        <end position="1256"/>
    </location>
</feature>
<dbReference type="InterPro" id="IPR005112">
    <property type="entry name" value="dDENN_dom"/>
</dbReference>
<dbReference type="CDD" id="cd08204">
    <property type="entry name" value="ArfGap"/>
    <property type="match status" value="1"/>
</dbReference>
<feature type="compositionally biased region" description="Polar residues" evidence="2">
    <location>
        <begin position="1144"/>
        <end position="1153"/>
    </location>
</feature>
<dbReference type="SMART" id="SM00015">
    <property type="entry name" value="IQ"/>
    <property type="match status" value="5"/>
</dbReference>
<dbReference type="EMBL" id="KI913131">
    <property type="protein sequence ID" value="ETV78152.1"/>
    <property type="molecule type" value="Genomic_DNA"/>
</dbReference>
<dbReference type="AlphaFoldDB" id="W4GEP0"/>
<dbReference type="PROSITE" id="PS50115">
    <property type="entry name" value="ARFGAP"/>
    <property type="match status" value="1"/>
</dbReference>
<dbReference type="InterPro" id="IPR051696">
    <property type="entry name" value="DENN_Domain_GEFs"/>
</dbReference>
<keyword evidence="1" id="KW-0479">Metal-binding</keyword>
<name>W4GEP0_APHAT</name>
<dbReference type="GO" id="GO:0005096">
    <property type="term" value="F:GTPase activator activity"/>
    <property type="evidence" value="ECO:0007669"/>
    <property type="project" value="InterPro"/>
</dbReference>
<dbReference type="STRING" id="112090.W4GEP0"/>
<protein>
    <recommendedName>
        <fullName evidence="6">Arf-GAP domain-containing protein</fullName>
    </recommendedName>
</protein>
<dbReference type="SMART" id="SM00801">
    <property type="entry name" value="dDENN"/>
    <property type="match status" value="1"/>
</dbReference>
<dbReference type="PANTHER" id="PTHR12296">
    <property type="entry name" value="DENN DOMAIN-CONTAINING PROTEIN 4"/>
    <property type="match status" value="1"/>
</dbReference>
<dbReference type="SMART" id="SM00105">
    <property type="entry name" value="ArfGap"/>
    <property type="match status" value="1"/>
</dbReference>
<dbReference type="InterPro" id="IPR001194">
    <property type="entry name" value="cDENN_dom"/>
</dbReference>
<evidence type="ECO:0000313" key="5">
    <source>
        <dbReference type="EMBL" id="ETV78152.1"/>
    </source>
</evidence>
<dbReference type="InterPro" id="IPR000048">
    <property type="entry name" value="IQ_motif_EF-hand-BS"/>
</dbReference>
<feature type="domain" description="Arf-GAP" evidence="3">
    <location>
        <begin position="2"/>
        <end position="123"/>
    </location>
</feature>
<dbReference type="InterPro" id="IPR005113">
    <property type="entry name" value="uDENN_dom"/>
</dbReference>
<dbReference type="SMART" id="SM00799">
    <property type="entry name" value="DENN"/>
    <property type="match status" value="1"/>
</dbReference>
<dbReference type="RefSeq" id="XP_009832489.1">
    <property type="nucleotide sequence ID" value="XM_009834187.1"/>
</dbReference>
<dbReference type="InterPro" id="IPR037278">
    <property type="entry name" value="ARFGAP/RecO"/>
</dbReference>
<dbReference type="VEuPathDB" id="FungiDB:H257_08352"/>
<dbReference type="Pfam" id="PF01412">
    <property type="entry name" value="ArfGap"/>
    <property type="match status" value="1"/>
</dbReference>